<dbReference type="PRINTS" id="PR00038">
    <property type="entry name" value="HTHLUXR"/>
</dbReference>
<evidence type="ECO:0000259" key="6">
    <source>
        <dbReference type="PROSITE" id="PS50043"/>
    </source>
</evidence>
<dbReference type="InterPro" id="IPR001789">
    <property type="entry name" value="Sig_transdc_resp-reg_receiver"/>
</dbReference>
<dbReference type="PROSITE" id="PS50043">
    <property type="entry name" value="HTH_LUXR_2"/>
    <property type="match status" value="1"/>
</dbReference>
<evidence type="ECO:0000313" key="8">
    <source>
        <dbReference type="EMBL" id="WSE30620.1"/>
    </source>
</evidence>
<dbReference type="Gene3D" id="3.40.50.2300">
    <property type="match status" value="1"/>
</dbReference>
<feature type="domain" description="HTH luxR-type" evidence="6">
    <location>
        <begin position="171"/>
        <end position="236"/>
    </location>
</feature>
<keyword evidence="9" id="KW-1185">Reference proteome</keyword>
<dbReference type="RefSeq" id="WP_326569564.1">
    <property type="nucleotide sequence ID" value="NZ_CP142149.1"/>
</dbReference>
<dbReference type="InterPro" id="IPR016032">
    <property type="entry name" value="Sig_transdc_resp-reg_C-effctor"/>
</dbReference>
<evidence type="ECO:0000256" key="1">
    <source>
        <dbReference type="ARBA" id="ARBA00022553"/>
    </source>
</evidence>
<dbReference type="SMART" id="SM00421">
    <property type="entry name" value="HTH_LUXR"/>
    <property type="match status" value="1"/>
</dbReference>
<protein>
    <submittedName>
        <fullName evidence="8">Response regulator transcription factor</fullName>
    </submittedName>
</protein>
<gene>
    <name evidence="8" type="ORF">VSH64_00470</name>
</gene>
<dbReference type="InterPro" id="IPR000792">
    <property type="entry name" value="Tscrpt_reg_LuxR_C"/>
</dbReference>
<sequence length="239" mass="25060">MADTGGEAAGVGAAGDAGAAAVGAGGAAAADPDRIRVGVIEDHPLYRDAVARVLTEAPDIELGAVADSVARFAVQDQPPGSVVVLDLKLRGVQDAAAVLEVGHMGHKVLVVSAHAEQPEVLGAMQAGAKGFLSKDVDGDELLRAIRTIAQDNAYVSPTLAGMIIQDSEDRHAGPKIVLSEREKQVLRLVAAGERDVDVAEILNISVRTVRSYLDRIRDKTGERRRAGFVRVAIREGLLR</sequence>
<dbReference type="InterPro" id="IPR039420">
    <property type="entry name" value="WalR-like"/>
</dbReference>
<dbReference type="Pfam" id="PF00196">
    <property type="entry name" value="GerE"/>
    <property type="match status" value="1"/>
</dbReference>
<dbReference type="PANTHER" id="PTHR43214">
    <property type="entry name" value="TWO-COMPONENT RESPONSE REGULATOR"/>
    <property type="match status" value="1"/>
</dbReference>
<dbReference type="Pfam" id="PF00072">
    <property type="entry name" value="Response_reg"/>
    <property type="match status" value="1"/>
</dbReference>
<dbReference type="EMBL" id="CP142149">
    <property type="protein sequence ID" value="WSE30620.1"/>
    <property type="molecule type" value="Genomic_DNA"/>
</dbReference>
<keyword evidence="2" id="KW-0805">Transcription regulation</keyword>
<evidence type="ECO:0000256" key="4">
    <source>
        <dbReference type="ARBA" id="ARBA00023163"/>
    </source>
</evidence>
<dbReference type="SMART" id="SM00448">
    <property type="entry name" value="REC"/>
    <property type="match status" value="1"/>
</dbReference>
<evidence type="ECO:0000256" key="5">
    <source>
        <dbReference type="PROSITE-ProRule" id="PRU00169"/>
    </source>
</evidence>
<accession>A0ABZ1I8E5</accession>
<evidence type="ECO:0000256" key="3">
    <source>
        <dbReference type="ARBA" id="ARBA00023125"/>
    </source>
</evidence>
<organism evidence="8 9">
    <name type="scientific">Amycolatopsis rhabdoformis</name>
    <dbReference type="NCBI Taxonomy" id="1448059"/>
    <lineage>
        <taxon>Bacteria</taxon>
        <taxon>Bacillati</taxon>
        <taxon>Actinomycetota</taxon>
        <taxon>Actinomycetes</taxon>
        <taxon>Pseudonocardiales</taxon>
        <taxon>Pseudonocardiaceae</taxon>
        <taxon>Amycolatopsis</taxon>
    </lineage>
</organism>
<name>A0ABZ1I8E5_9PSEU</name>
<keyword evidence="1 5" id="KW-0597">Phosphoprotein</keyword>
<dbReference type="InterPro" id="IPR011006">
    <property type="entry name" value="CheY-like_superfamily"/>
</dbReference>
<evidence type="ECO:0000313" key="9">
    <source>
        <dbReference type="Proteomes" id="UP001330812"/>
    </source>
</evidence>
<keyword evidence="3" id="KW-0238">DNA-binding</keyword>
<reference evidence="8 9" key="1">
    <citation type="journal article" date="2015" name="Int. J. Syst. Evol. Microbiol.">
        <title>Amycolatopsis rhabdoformis sp. nov., an actinomycete isolated from a tropical forest soil.</title>
        <authorList>
            <person name="Souza W.R."/>
            <person name="Silva R.E."/>
            <person name="Goodfellow M."/>
            <person name="Busarakam K."/>
            <person name="Figueiro F.S."/>
            <person name="Ferreira D."/>
            <person name="Rodrigues-Filho E."/>
            <person name="Moraes L.A.B."/>
            <person name="Zucchi T.D."/>
        </authorList>
    </citation>
    <scope>NUCLEOTIDE SEQUENCE [LARGE SCALE GENOMIC DNA]</scope>
    <source>
        <strain evidence="8 9">NCIMB 14900</strain>
    </source>
</reference>
<proteinExistence type="predicted"/>
<evidence type="ECO:0000259" key="7">
    <source>
        <dbReference type="PROSITE" id="PS50110"/>
    </source>
</evidence>
<keyword evidence="4" id="KW-0804">Transcription</keyword>
<feature type="domain" description="Response regulatory" evidence="7">
    <location>
        <begin position="36"/>
        <end position="149"/>
    </location>
</feature>
<feature type="modified residue" description="4-aspartylphosphate" evidence="5">
    <location>
        <position position="86"/>
    </location>
</feature>
<dbReference type="Proteomes" id="UP001330812">
    <property type="component" value="Chromosome"/>
</dbReference>
<dbReference type="PANTHER" id="PTHR43214:SF24">
    <property type="entry name" value="TRANSCRIPTIONAL REGULATORY PROTEIN NARL-RELATED"/>
    <property type="match status" value="1"/>
</dbReference>
<dbReference type="InterPro" id="IPR058245">
    <property type="entry name" value="NreC/VraR/RcsB-like_REC"/>
</dbReference>
<dbReference type="CDD" id="cd06170">
    <property type="entry name" value="LuxR_C_like"/>
    <property type="match status" value="1"/>
</dbReference>
<dbReference type="SUPFAM" id="SSF46894">
    <property type="entry name" value="C-terminal effector domain of the bipartite response regulators"/>
    <property type="match status" value="1"/>
</dbReference>
<dbReference type="SUPFAM" id="SSF52172">
    <property type="entry name" value="CheY-like"/>
    <property type="match status" value="1"/>
</dbReference>
<evidence type="ECO:0000256" key="2">
    <source>
        <dbReference type="ARBA" id="ARBA00023015"/>
    </source>
</evidence>
<dbReference type="CDD" id="cd17535">
    <property type="entry name" value="REC_NarL-like"/>
    <property type="match status" value="1"/>
</dbReference>
<dbReference type="PROSITE" id="PS50110">
    <property type="entry name" value="RESPONSE_REGULATORY"/>
    <property type="match status" value="1"/>
</dbReference>